<evidence type="ECO:0008006" key="4">
    <source>
        <dbReference type="Google" id="ProtNLM"/>
    </source>
</evidence>
<dbReference type="AlphaFoldDB" id="A0A5N3P3A0"/>
<proteinExistence type="predicted"/>
<organism evidence="2 3">
    <name type="scientific">Microvirga brassicacearum</name>
    <dbReference type="NCBI Taxonomy" id="2580413"/>
    <lineage>
        <taxon>Bacteria</taxon>
        <taxon>Pseudomonadati</taxon>
        <taxon>Pseudomonadota</taxon>
        <taxon>Alphaproteobacteria</taxon>
        <taxon>Hyphomicrobiales</taxon>
        <taxon>Methylobacteriaceae</taxon>
        <taxon>Microvirga</taxon>
    </lineage>
</organism>
<protein>
    <recommendedName>
        <fullName evidence="4">AAA family ATPase</fullName>
    </recommendedName>
</protein>
<dbReference type="EMBL" id="VCMV01000079">
    <property type="protein sequence ID" value="KAB0264195.1"/>
    <property type="molecule type" value="Genomic_DNA"/>
</dbReference>
<dbReference type="PANTHER" id="PTHR10046">
    <property type="entry name" value="ATP DEPENDENT LON PROTEASE FAMILY MEMBER"/>
    <property type="match status" value="1"/>
</dbReference>
<feature type="region of interest" description="Disordered" evidence="1">
    <location>
        <begin position="213"/>
        <end position="234"/>
    </location>
</feature>
<comment type="caution">
    <text evidence="2">The sequence shown here is derived from an EMBL/GenBank/DDBJ whole genome shotgun (WGS) entry which is preliminary data.</text>
</comment>
<dbReference type="GO" id="GO:0030163">
    <property type="term" value="P:protein catabolic process"/>
    <property type="evidence" value="ECO:0007669"/>
    <property type="project" value="InterPro"/>
</dbReference>
<evidence type="ECO:0000256" key="1">
    <source>
        <dbReference type="SAM" id="MobiDB-lite"/>
    </source>
</evidence>
<dbReference type="Proteomes" id="UP000325684">
    <property type="component" value="Unassembled WGS sequence"/>
</dbReference>
<reference evidence="2 3" key="1">
    <citation type="journal article" date="2019" name="Microorganisms">
        <title>Genome Insights into the Novel Species Microvirga brassicacearum, a Rapeseed Endophyte with Biotechnological Potential.</title>
        <authorList>
            <person name="Jimenez-Gomez A."/>
            <person name="Saati-Santamaria Z."/>
            <person name="Igual J.M."/>
            <person name="Rivas R."/>
            <person name="Mateos P.F."/>
            <person name="Garcia-Fraile P."/>
        </authorList>
    </citation>
    <scope>NUCLEOTIDE SEQUENCE [LARGE SCALE GENOMIC DNA]</scope>
    <source>
        <strain evidence="2 3">CDVBN77</strain>
    </source>
</reference>
<name>A0A5N3P3A0_9HYPH</name>
<accession>A0A5N3P3A0</accession>
<dbReference type="Gene3D" id="3.40.50.300">
    <property type="entry name" value="P-loop containing nucleotide triphosphate hydrolases"/>
    <property type="match status" value="1"/>
</dbReference>
<dbReference type="InterPro" id="IPR027417">
    <property type="entry name" value="P-loop_NTPase"/>
</dbReference>
<dbReference type="GO" id="GO:0004252">
    <property type="term" value="F:serine-type endopeptidase activity"/>
    <property type="evidence" value="ECO:0007669"/>
    <property type="project" value="InterPro"/>
</dbReference>
<evidence type="ECO:0000313" key="2">
    <source>
        <dbReference type="EMBL" id="KAB0264195.1"/>
    </source>
</evidence>
<dbReference type="GO" id="GO:0005524">
    <property type="term" value="F:ATP binding"/>
    <property type="evidence" value="ECO:0007669"/>
    <property type="project" value="InterPro"/>
</dbReference>
<dbReference type="RefSeq" id="WP_150950003.1">
    <property type="nucleotide sequence ID" value="NZ_VCMV01000079.1"/>
</dbReference>
<dbReference type="GO" id="GO:0004176">
    <property type="term" value="F:ATP-dependent peptidase activity"/>
    <property type="evidence" value="ECO:0007669"/>
    <property type="project" value="InterPro"/>
</dbReference>
<feature type="compositionally biased region" description="Basic and acidic residues" evidence="1">
    <location>
        <begin position="220"/>
        <end position="234"/>
    </location>
</feature>
<sequence>MTSKRSLDDSARRAELQKKYFDRRRKAALAGMHLPTEHELLMGMPFFTDDLQHDIRAFAERLVPRLRQKADNIAVAAVVYHLEQLTVGAEADEIRNVANALAGAWGSLPATKRSWQQRCRIYLAHLGDHGAALDLARDALIMAASIEGLDDSTEQSVEMLRVALGWLSFAACDVAFLYLGKERNLHPKGARPTFAGQSGDALVHLIEQATRRSGQAAQKAAEEQQRNLDSEKTKSGQFQCGSRLADCDGAPAAVVFRQVGNDQTDGGKKVAKELKDLLGKPLPLVKKPDLADVRQTLRWEFPYAEETIDRLLLNAAQRKHAQLEPTILVGAQGCGKSRFARRFLTLLNVPHDIIPCGGVSDARLAGTPRGWSSGEPSLPVALITRYKLAGPGAVLDEIEKAGTSHHNGNLHAALLAMLERETACQFFDPYVEAGCDISYVTWLMTANSLAGLSAPFRDRCQIVQFPIPRSQDLPVLSRQIIADILENQGFDRRWVTPLDDSEMDAILQVWTGGSLRQLSRMIEGVLSSRKSH</sequence>
<keyword evidence="3" id="KW-1185">Reference proteome</keyword>
<dbReference type="OrthoDB" id="5297432at2"/>
<dbReference type="InterPro" id="IPR027065">
    <property type="entry name" value="Lon_Prtase"/>
</dbReference>
<dbReference type="SUPFAM" id="SSF52540">
    <property type="entry name" value="P-loop containing nucleoside triphosphate hydrolases"/>
    <property type="match status" value="1"/>
</dbReference>
<evidence type="ECO:0000313" key="3">
    <source>
        <dbReference type="Proteomes" id="UP000325684"/>
    </source>
</evidence>
<gene>
    <name evidence="2" type="ORF">FEZ63_24465</name>
</gene>